<gene>
    <name evidence="1" type="ORF">MTBBW1_1200004</name>
</gene>
<protein>
    <submittedName>
        <fullName evidence="1">Uncharacterized protein</fullName>
    </submittedName>
</protein>
<dbReference type="EMBL" id="FWEV01000025">
    <property type="protein sequence ID" value="SLM27929.1"/>
    <property type="molecule type" value="Genomic_DNA"/>
</dbReference>
<accession>A0A1W1H624</accession>
<dbReference type="Proteomes" id="UP000191931">
    <property type="component" value="Unassembled WGS sequence"/>
</dbReference>
<evidence type="ECO:0000313" key="2">
    <source>
        <dbReference type="Proteomes" id="UP000191931"/>
    </source>
</evidence>
<name>A0A1W1H624_9BACT</name>
<organism evidence="1 2">
    <name type="scientific">Desulfamplus magnetovallimortis</name>
    <dbReference type="NCBI Taxonomy" id="1246637"/>
    <lineage>
        <taxon>Bacteria</taxon>
        <taxon>Pseudomonadati</taxon>
        <taxon>Thermodesulfobacteriota</taxon>
        <taxon>Desulfobacteria</taxon>
        <taxon>Desulfobacterales</taxon>
        <taxon>Desulfobacteraceae</taxon>
        <taxon>Desulfamplus</taxon>
    </lineage>
</organism>
<dbReference type="AlphaFoldDB" id="A0A1W1H624"/>
<reference evidence="1 2" key="1">
    <citation type="submission" date="2017-03" db="EMBL/GenBank/DDBJ databases">
        <authorList>
            <person name="Afonso C.L."/>
            <person name="Miller P.J."/>
            <person name="Scott M.A."/>
            <person name="Spackman E."/>
            <person name="Goraichik I."/>
            <person name="Dimitrov K.M."/>
            <person name="Suarez D.L."/>
            <person name="Swayne D.E."/>
        </authorList>
    </citation>
    <scope>NUCLEOTIDE SEQUENCE [LARGE SCALE GENOMIC DNA]</scope>
    <source>
        <strain evidence="1">PRJEB14757</strain>
    </source>
</reference>
<sequence length="53" mass="6270">MLCYRHLNSNLNSKPRETKTRINVIISAYYTPLIHYNQHLFYLKSVSQTARGD</sequence>
<evidence type="ECO:0000313" key="1">
    <source>
        <dbReference type="EMBL" id="SLM27929.1"/>
    </source>
</evidence>
<proteinExistence type="predicted"/>
<keyword evidence="2" id="KW-1185">Reference proteome</keyword>